<proteinExistence type="predicted"/>
<sequence length="426" mass="44732">MKSKFWNFIFWLVIAAAFIGPGTVTAAASAGASYQYQLLWALLFSTLACAVLQEAAARVAIVSGDGLGVAIQKRYKSNGLVWFIAIAVFLGCAAYEAGNILGAISGLALIVTGIPKWAFTLIIVGVAGAVLFTGKISSVANAMGIVVAVMGLAFLYAAFTVKIDASEFLTGLFIPKINANNALLTLGLVGTTIVPYNIFLGSGLAKGQSIKEMRSGMIPSIILGGIISMAVLVVGIAIVGEFGFDNLYNQLTADHGKFMGVVFAIGLFAAGFTSSITAALAGAITINSAKKNASETNQWKFQRIWILVLATGLVFGVSGIKPIPVIILAQAANGFILPLLAFLLWQMVNNATTMRDDANGLILNVLMGITVFVTAMLGFINVFKAVFAALGKQFSFEGSIQIIILVSAGATLLFGIYKISREKNEV</sequence>
<evidence type="ECO:0000256" key="6">
    <source>
        <dbReference type="ARBA" id="ARBA00023136"/>
    </source>
</evidence>
<feature type="transmembrane region" description="Helical" evidence="7">
    <location>
        <begin position="260"/>
        <end position="284"/>
    </location>
</feature>
<keyword evidence="5 7" id="KW-1133">Transmembrane helix</keyword>
<feature type="transmembrane region" description="Helical" evidence="7">
    <location>
        <begin position="80"/>
        <end position="101"/>
    </location>
</feature>
<keyword evidence="2" id="KW-0813">Transport</keyword>
<feature type="signal peptide" evidence="8">
    <location>
        <begin position="1"/>
        <end position="26"/>
    </location>
</feature>
<evidence type="ECO:0000256" key="8">
    <source>
        <dbReference type="SAM" id="SignalP"/>
    </source>
</evidence>
<feature type="transmembrane region" description="Helical" evidence="7">
    <location>
        <begin position="36"/>
        <end position="59"/>
    </location>
</feature>
<evidence type="ECO:0000256" key="5">
    <source>
        <dbReference type="ARBA" id="ARBA00022989"/>
    </source>
</evidence>
<keyword evidence="3 7" id="KW-0812">Transmembrane</keyword>
<dbReference type="GO" id="GO:0015293">
    <property type="term" value="F:symporter activity"/>
    <property type="evidence" value="ECO:0007669"/>
    <property type="project" value="UniProtKB-KW"/>
</dbReference>
<feature type="transmembrane region" description="Helical" evidence="7">
    <location>
        <begin position="326"/>
        <end position="348"/>
    </location>
</feature>
<dbReference type="InterPro" id="IPR001046">
    <property type="entry name" value="NRAMP_fam"/>
</dbReference>
<evidence type="ECO:0000256" key="2">
    <source>
        <dbReference type="ARBA" id="ARBA00022448"/>
    </source>
</evidence>
<dbReference type="GO" id="GO:0005384">
    <property type="term" value="F:manganese ion transmembrane transporter activity"/>
    <property type="evidence" value="ECO:0007669"/>
    <property type="project" value="TreeGrafter"/>
</dbReference>
<dbReference type="Pfam" id="PF01566">
    <property type="entry name" value="Nramp"/>
    <property type="match status" value="1"/>
</dbReference>
<dbReference type="STRING" id="1563681.BFP71_17080"/>
<comment type="subcellular location">
    <subcellularLocation>
        <location evidence="1">Membrane</location>
        <topology evidence="1">Multi-pass membrane protein</topology>
    </subcellularLocation>
</comment>
<evidence type="ECO:0008006" key="11">
    <source>
        <dbReference type="Google" id="ProtNLM"/>
    </source>
</evidence>
<feature type="transmembrane region" description="Helical" evidence="7">
    <location>
        <begin position="304"/>
        <end position="320"/>
    </location>
</feature>
<dbReference type="GO" id="GO:0034755">
    <property type="term" value="P:iron ion transmembrane transport"/>
    <property type="evidence" value="ECO:0007669"/>
    <property type="project" value="TreeGrafter"/>
</dbReference>
<organism evidence="9 10">
    <name type="scientific">Roseivirga misakiensis</name>
    <dbReference type="NCBI Taxonomy" id="1563681"/>
    <lineage>
        <taxon>Bacteria</taxon>
        <taxon>Pseudomonadati</taxon>
        <taxon>Bacteroidota</taxon>
        <taxon>Cytophagia</taxon>
        <taxon>Cytophagales</taxon>
        <taxon>Roseivirgaceae</taxon>
        <taxon>Roseivirga</taxon>
    </lineage>
</organism>
<dbReference type="OrthoDB" id="9787548at2"/>
<dbReference type="AlphaFoldDB" id="A0A1E5T183"/>
<keyword evidence="6 7" id="KW-0472">Membrane</keyword>
<keyword evidence="4" id="KW-0769">Symport</keyword>
<name>A0A1E5T183_9BACT</name>
<evidence type="ECO:0000256" key="1">
    <source>
        <dbReference type="ARBA" id="ARBA00004141"/>
    </source>
</evidence>
<dbReference type="GO" id="GO:0005886">
    <property type="term" value="C:plasma membrane"/>
    <property type="evidence" value="ECO:0007669"/>
    <property type="project" value="TreeGrafter"/>
</dbReference>
<feature type="transmembrane region" description="Helical" evidence="7">
    <location>
        <begin position="400"/>
        <end position="417"/>
    </location>
</feature>
<evidence type="ECO:0000256" key="4">
    <source>
        <dbReference type="ARBA" id="ARBA00022847"/>
    </source>
</evidence>
<evidence type="ECO:0000313" key="10">
    <source>
        <dbReference type="Proteomes" id="UP000095552"/>
    </source>
</evidence>
<dbReference type="GO" id="GO:0015086">
    <property type="term" value="F:cadmium ion transmembrane transporter activity"/>
    <property type="evidence" value="ECO:0007669"/>
    <property type="project" value="TreeGrafter"/>
</dbReference>
<gene>
    <name evidence="9" type="ORF">BFP71_17080</name>
</gene>
<keyword evidence="8" id="KW-0732">Signal</keyword>
<reference evidence="9 10" key="1">
    <citation type="submission" date="2016-08" db="EMBL/GenBank/DDBJ databases">
        <title>Draft genome of Fabibacter sp. strain SK-8.</title>
        <authorList>
            <person name="Wong S.-K."/>
            <person name="Hamasaki K."/>
            <person name="Yoshizawa S."/>
        </authorList>
    </citation>
    <scope>NUCLEOTIDE SEQUENCE [LARGE SCALE GENOMIC DNA]</scope>
    <source>
        <strain evidence="9 10">SK-8</strain>
    </source>
</reference>
<feature type="transmembrane region" description="Helical" evidence="7">
    <location>
        <begin position="139"/>
        <end position="159"/>
    </location>
</feature>
<feature type="transmembrane region" description="Helical" evidence="7">
    <location>
        <begin position="221"/>
        <end position="240"/>
    </location>
</feature>
<protein>
    <recommendedName>
        <fullName evidence="11">Manganese transporter</fullName>
    </recommendedName>
</protein>
<evidence type="ECO:0000256" key="3">
    <source>
        <dbReference type="ARBA" id="ARBA00022692"/>
    </source>
</evidence>
<dbReference type="Proteomes" id="UP000095552">
    <property type="component" value="Unassembled WGS sequence"/>
</dbReference>
<feature type="transmembrane region" description="Helical" evidence="7">
    <location>
        <begin position="360"/>
        <end position="380"/>
    </location>
</feature>
<dbReference type="PANTHER" id="PTHR11706:SF33">
    <property type="entry name" value="NATURAL RESISTANCE-ASSOCIATED MACROPHAGE PROTEIN 2"/>
    <property type="match status" value="1"/>
</dbReference>
<keyword evidence="10" id="KW-1185">Reference proteome</keyword>
<feature type="transmembrane region" description="Helical" evidence="7">
    <location>
        <begin position="107"/>
        <end position="132"/>
    </location>
</feature>
<evidence type="ECO:0000313" key="9">
    <source>
        <dbReference type="EMBL" id="OEK05130.1"/>
    </source>
</evidence>
<evidence type="ECO:0000256" key="7">
    <source>
        <dbReference type="SAM" id="Phobius"/>
    </source>
</evidence>
<feature type="transmembrane region" description="Helical" evidence="7">
    <location>
        <begin position="179"/>
        <end position="200"/>
    </location>
</feature>
<feature type="chain" id="PRO_5009185838" description="Manganese transporter" evidence="8">
    <location>
        <begin position="27"/>
        <end position="426"/>
    </location>
</feature>
<dbReference type="EMBL" id="MDGQ01000005">
    <property type="protein sequence ID" value="OEK05130.1"/>
    <property type="molecule type" value="Genomic_DNA"/>
</dbReference>
<dbReference type="RefSeq" id="WP_069836634.1">
    <property type="nucleotide sequence ID" value="NZ_MDGQ01000005.1"/>
</dbReference>
<comment type="caution">
    <text evidence="9">The sequence shown here is derived from an EMBL/GenBank/DDBJ whole genome shotgun (WGS) entry which is preliminary data.</text>
</comment>
<accession>A0A1E5T183</accession>
<dbReference type="PANTHER" id="PTHR11706">
    <property type="entry name" value="SOLUTE CARRIER PROTEIN FAMILY 11 MEMBER"/>
    <property type="match status" value="1"/>
</dbReference>